<organism evidence="1">
    <name type="scientific">marine sediment metagenome</name>
    <dbReference type="NCBI Taxonomy" id="412755"/>
    <lineage>
        <taxon>unclassified sequences</taxon>
        <taxon>metagenomes</taxon>
        <taxon>ecological metagenomes</taxon>
    </lineage>
</organism>
<proteinExistence type="predicted"/>
<accession>X0RRP8</accession>
<dbReference type="EMBL" id="BARS01001413">
    <property type="protein sequence ID" value="GAF71509.1"/>
    <property type="molecule type" value="Genomic_DNA"/>
</dbReference>
<name>X0RRP8_9ZZZZ</name>
<sequence length="137" mass="15793">MRKARFLLVAAMMAVVLLGGVSATHAQTPTGNCRYFAETGHYVCNEFLEFYETWGEAEIFGYPLTEAFDDSRLGLRVQYFQRARMEWHPDNPEPYKVLPGLLVDELGYHTRFPPATPEQIPAFNSVLYHYFPETEHV</sequence>
<evidence type="ECO:0000313" key="1">
    <source>
        <dbReference type="EMBL" id="GAF71509.1"/>
    </source>
</evidence>
<reference evidence="1" key="1">
    <citation type="journal article" date="2014" name="Front. Microbiol.">
        <title>High frequency of phylogenetically diverse reductive dehalogenase-homologous genes in deep subseafloor sedimentary metagenomes.</title>
        <authorList>
            <person name="Kawai M."/>
            <person name="Futagami T."/>
            <person name="Toyoda A."/>
            <person name="Takaki Y."/>
            <person name="Nishi S."/>
            <person name="Hori S."/>
            <person name="Arai W."/>
            <person name="Tsubouchi T."/>
            <person name="Morono Y."/>
            <person name="Uchiyama I."/>
            <person name="Ito T."/>
            <person name="Fujiyama A."/>
            <person name="Inagaki F."/>
            <person name="Takami H."/>
        </authorList>
    </citation>
    <scope>NUCLEOTIDE SEQUENCE</scope>
    <source>
        <strain evidence="1">Expedition CK06-06</strain>
    </source>
</reference>
<dbReference type="AlphaFoldDB" id="X0RRP8"/>
<protein>
    <submittedName>
        <fullName evidence="1">Uncharacterized protein</fullName>
    </submittedName>
</protein>
<comment type="caution">
    <text evidence="1">The sequence shown here is derived from an EMBL/GenBank/DDBJ whole genome shotgun (WGS) entry which is preliminary data.</text>
</comment>
<gene>
    <name evidence="1" type="ORF">S01H1_02797</name>
</gene>
<feature type="non-terminal residue" evidence="1">
    <location>
        <position position="137"/>
    </location>
</feature>